<dbReference type="NCBIfam" id="TIGR03369">
    <property type="entry name" value="cellulose_bcsE"/>
    <property type="match status" value="1"/>
</dbReference>
<organism evidence="2 3">
    <name type="scientific">Spongiibacter thalassae</name>
    <dbReference type="NCBI Taxonomy" id="2721624"/>
    <lineage>
        <taxon>Bacteria</taxon>
        <taxon>Pseudomonadati</taxon>
        <taxon>Pseudomonadota</taxon>
        <taxon>Gammaproteobacteria</taxon>
        <taxon>Cellvibrionales</taxon>
        <taxon>Spongiibacteraceae</taxon>
        <taxon>Spongiibacter</taxon>
    </lineage>
</organism>
<dbReference type="Proteomes" id="UP000765845">
    <property type="component" value="Unassembled WGS sequence"/>
</dbReference>
<evidence type="ECO:0000313" key="2">
    <source>
        <dbReference type="EMBL" id="NKI17836.1"/>
    </source>
</evidence>
<protein>
    <recommendedName>
        <fullName evidence="1">Cellulose biosynthesis protein BcsE</fullName>
    </recommendedName>
</protein>
<comment type="caution">
    <text evidence="2">The sequence shown here is derived from an EMBL/GenBank/DDBJ whole genome shotgun (WGS) entry which is preliminary data.</text>
</comment>
<dbReference type="Pfam" id="PF10995">
    <property type="entry name" value="CBP_BcsE"/>
    <property type="match status" value="1"/>
</dbReference>
<keyword evidence="3" id="KW-1185">Reference proteome</keyword>
<evidence type="ECO:0000313" key="3">
    <source>
        <dbReference type="Proteomes" id="UP000765845"/>
    </source>
</evidence>
<name>A0ABX1GFY7_9GAMM</name>
<accession>A0ABX1GFY7</accession>
<evidence type="ECO:0000256" key="1">
    <source>
        <dbReference type="NCBIfam" id="TIGR03369"/>
    </source>
</evidence>
<sequence>MPEQDMQVTLRHSLKQEGLYCLMTHSAQELIAPLTNLLHRDSFLIVQDTAKTFKKSFHHSEAAQIHLLLERNAETTYFFDDTKSAEKIRLRGLLKDIKRLPLGRKQQICVVLDEHCFARSSDAELRRELSAWKRFCSENEHSVLFMIHGQYETLWPSLKGCNAVLMGLAAHNQNNDNTFSVDVDFWHLPDNLIADQEWLFHSDPHSFVVTDGEKVGKHNIEVLKSTTDSDTIFTLSDIYRDLYPRQHVVADKTNNLELVASLQENINAATVILRCRNTSEIDELAILVYQLRCRAGEKLKIVVRETDRCLRSADEVYLLNAGCNLIIPYNVKGARVRNMVSALQGMLFKRSLPPTLSKLSEMRPYSRFHGYCEPQDFVRYVQRAFGNTRYGEMTHLLIQLKPLEGISLEQTLGLCRLRREGDLLTIANDMVYLFLYACGIDDVDTALHNSLELPVNDIFSGRQVYHQPNTINSELKQIGKSEVAIDTERARDLLDARDPKGEVNAQKVERGYRFAKRRTYTGENLH</sequence>
<reference evidence="2 3" key="1">
    <citation type="submission" date="2020-04" db="EMBL/GenBank/DDBJ databases">
        <authorList>
            <person name="Yoon J."/>
        </authorList>
    </citation>
    <scope>NUCLEOTIDE SEQUENCE [LARGE SCALE GENOMIC DNA]</scope>
    <source>
        <strain evidence="2 3">KMU-166</strain>
    </source>
</reference>
<gene>
    <name evidence="2" type="primary">bcsE</name>
    <name evidence="2" type="ORF">HCU74_10415</name>
</gene>
<dbReference type="EMBL" id="JAAWWK010000003">
    <property type="protein sequence ID" value="NKI17836.1"/>
    <property type="molecule type" value="Genomic_DNA"/>
</dbReference>
<dbReference type="RefSeq" id="WP_168450374.1">
    <property type="nucleotide sequence ID" value="NZ_JAAWWK010000003.1"/>
</dbReference>
<proteinExistence type="predicted"/>
<dbReference type="InterPro" id="IPR017745">
    <property type="entry name" value="BcsE"/>
</dbReference>